<dbReference type="SUPFAM" id="SSF48264">
    <property type="entry name" value="Cytochrome P450"/>
    <property type="match status" value="1"/>
</dbReference>
<organism evidence="13 14">
    <name type="scientific">Lophiotrema nucula</name>
    <dbReference type="NCBI Taxonomy" id="690887"/>
    <lineage>
        <taxon>Eukaryota</taxon>
        <taxon>Fungi</taxon>
        <taxon>Dikarya</taxon>
        <taxon>Ascomycota</taxon>
        <taxon>Pezizomycotina</taxon>
        <taxon>Dothideomycetes</taxon>
        <taxon>Pleosporomycetidae</taxon>
        <taxon>Pleosporales</taxon>
        <taxon>Lophiotremataceae</taxon>
        <taxon>Lophiotrema</taxon>
    </lineage>
</organism>
<dbReference type="InterPro" id="IPR036396">
    <property type="entry name" value="Cyt_P450_sf"/>
</dbReference>
<keyword evidence="7 12" id="KW-1133">Transmembrane helix</keyword>
<name>A0A6A5YZF5_9PLEO</name>
<comment type="subcellular location">
    <subcellularLocation>
        <location evidence="2">Membrane</location>
    </subcellularLocation>
</comment>
<feature type="transmembrane region" description="Helical" evidence="12">
    <location>
        <begin position="6"/>
        <end position="26"/>
    </location>
</feature>
<keyword evidence="9" id="KW-0408">Iron</keyword>
<evidence type="ECO:0000256" key="10">
    <source>
        <dbReference type="ARBA" id="ARBA00023033"/>
    </source>
</evidence>
<sequence length="528" mass="61135">MFIEVLHRAYGYGLLGLLALFFLRAYRHRDHRKLPYGILSVTEAWMYLLRGRSIIERGAQKLGAVADNFSRTIRASQCLPAPGTRMHVVSSVNHWKEISNAHCGKLSAHAVSKEMFRPQYSMGGIEWSEYRDEDGMPATRGVRTVTHQLPHLTPKFAAAFDAQFSSTLKELPHDSKFTNNGYWPQMMRARICLSTHHANLTTLYDHREYKPVIRAIFRLESVRRSLFAHVGDLVAERKKKNRFQDPSLKPNSVLESIVDVCPRYFSDERMVVDVIMSWITTNALAVTGALLLVDLCNYTEHVPALCQELVDLYKDPVADLDKLRFLESFIMESSRTNAFMGVMAQRIAIEDFTFSGGYTIPEGQWVQLNQQRWLQDPNTYPRPEHFDPYRKLYQARRFTDVSPEWPIWGVPKLACPGKHHVLVVMKLLLIHVVSNYEVDSVAGKSGKVDWWEARLPNSKARLMMRKRVCQRGVSYVIRRLQLFTDGFHGHNQTQPCRDDVQSRFIANTYRQDRWYPGTVENFNFLRYT</sequence>
<keyword evidence="8" id="KW-0560">Oxidoreductase</keyword>
<comment type="cofactor">
    <cofactor evidence="1">
        <name>heme</name>
        <dbReference type="ChEBI" id="CHEBI:30413"/>
    </cofactor>
</comment>
<evidence type="ECO:0000256" key="1">
    <source>
        <dbReference type="ARBA" id="ARBA00001971"/>
    </source>
</evidence>
<dbReference type="PANTHER" id="PTHR46206:SF5">
    <property type="entry name" value="P450, PUTATIVE (EUROFUNG)-RELATED"/>
    <property type="match status" value="1"/>
</dbReference>
<dbReference type="GO" id="GO:0020037">
    <property type="term" value="F:heme binding"/>
    <property type="evidence" value="ECO:0007669"/>
    <property type="project" value="InterPro"/>
</dbReference>
<dbReference type="Proteomes" id="UP000799770">
    <property type="component" value="Unassembled WGS sequence"/>
</dbReference>
<evidence type="ECO:0000256" key="9">
    <source>
        <dbReference type="ARBA" id="ARBA00023004"/>
    </source>
</evidence>
<evidence type="ECO:0000256" key="6">
    <source>
        <dbReference type="ARBA" id="ARBA00022723"/>
    </source>
</evidence>
<keyword evidence="10" id="KW-0503">Monooxygenase</keyword>
<dbReference type="Gene3D" id="1.10.630.10">
    <property type="entry name" value="Cytochrome P450"/>
    <property type="match status" value="1"/>
</dbReference>
<evidence type="ECO:0000256" key="5">
    <source>
        <dbReference type="ARBA" id="ARBA00022692"/>
    </source>
</evidence>
<dbReference type="GO" id="GO:0016705">
    <property type="term" value="F:oxidoreductase activity, acting on paired donors, with incorporation or reduction of molecular oxygen"/>
    <property type="evidence" value="ECO:0007669"/>
    <property type="project" value="InterPro"/>
</dbReference>
<evidence type="ECO:0000313" key="13">
    <source>
        <dbReference type="EMBL" id="KAF2112542.1"/>
    </source>
</evidence>
<dbReference type="Pfam" id="PF00067">
    <property type="entry name" value="p450"/>
    <property type="match status" value="1"/>
</dbReference>
<dbReference type="InterPro" id="IPR001128">
    <property type="entry name" value="Cyt_P450"/>
</dbReference>
<evidence type="ECO:0000313" key="14">
    <source>
        <dbReference type="Proteomes" id="UP000799770"/>
    </source>
</evidence>
<dbReference type="GO" id="GO:0016020">
    <property type="term" value="C:membrane"/>
    <property type="evidence" value="ECO:0007669"/>
    <property type="project" value="UniProtKB-SubCell"/>
</dbReference>
<evidence type="ECO:0000256" key="3">
    <source>
        <dbReference type="ARBA" id="ARBA00010617"/>
    </source>
</evidence>
<evidence type="ECO:0000256" key="2">
    <source>
        <dbReference type="ARBA" id="ARBA00004370"/>
    </source>
</evidence>
<dbReference type="OrthoDB" id="1470350at2759"/>
<dbReference type="PANTHER" id="PTHR46206">
    <property type="entry name" value="CYTOCHROME P450"/>
    <property type="match status" value="1"/>
</dbReference>
<keyword evidence="4" id="KW-0349">Heme</keyword>
<accession>A0A6A5YZF5</accession>
<evidence type="ECO:0000256" key="12">
    <source>
        <dbReference type="SAM" id="Phobius"/>
    </source>
</evidence>
<dbReference type="AlphaFoldDB" id="A0A6A5YZF5"/>
<reference evidence="13" key="1">
    <citation type="journal article" date="2020" name="Stud. Mycol.">
        <title>101 Dothideomycetes genomes: a test case for predicting lifestyles and emergence of pathogens.</title>
        <authorList>
            <person name="Haridas S."/>
            <person name="Albert R."/>
            <person name="Binder M."/>
            <person name="Bloem J."/>
            <person name="Labutti K."/>
            <person name="Salamov A."/>
            <person name="Andreopoulos B."/>
            <person name="Baker S."/>
            <person name="Barry K."/>
            <person name="Bills G."/>
            <person name="Bluhm B."/>
            <person name="Cannon C."/>
            <person name="Castanera R."/>
            <person name="Culley D."/>
            <person name="Daum C."/>
            <person name="Ezra D."/>
            <person name="Gonzalez J."/>
            <person name="Henrissat B."/>
            <person name="Kuo A."/>
            <person name="Liang C."/>
            <person name="Lipzen A."/>
            <person name="Lutzoni F."/>
            <person name="Magnuson J."/>
            <person name="Mondo S."/>
            <person name="Nolan M."/>
            <person name="Ohm R."/>
            <person name="Pangilinan J."/>
            <person name="Park H.-J."/>
            <person name="Ramirez L."/>
            <person name="Alfaro M."/>
            <person name="Sun H."/>
            <person name="Tritt A."/>
            <person name="Yoshinaga Y."/>
            <person name="Zwiers L.-H."/>
            <person name="Turgeon B."/>
            <person name="Goodwin S."/>
            <person name="Spatafora J."/>
            <person name="Crous P."/>
            <person name="Grigoriev I."/>
        </authorList>
    </citation>
    <scope>NUCLEOTIDE SEQUENCE</scope>
    <source>
        <strain evidence="13">CBS 627.86</strain>
    </source>
</reference>
<keyword evidence="14" id="KW-1185">Reference proteome</keyword>
<evidence type="ECO:0000256" key="4">
    <source>
        <dbReference type="ARBA" id="ARBA00022617"/>
    </source>
</evidence>
<proteinExistence type="inferred from homology"/>
<keyword evidence="6" id="KW-0479">Metal-binding</keyword>
<comment type="similarity">
    <text evidence="3">Belongs to the cytochrome P450 family.</text>
</comment>
<keyword evidence="5 12" id="KW-0812">Transmembrane</keyword>
<evidence type="ECO:0000256" key="7">
    <source>
        <dbReference type="ARBA" id="ARBA00022989"/>
    </source>
</evidence>
<dbReference type="EMBL" id="ML977330">
    <property type="protein sequence ID" value="KAF2112542.1"/>
    <property type="molecule type" value="Genomic_DNA"/>
</dbReference>
<evidence type="ECO:0000256" key="11">
    <source>
        <dbReference type="ARBA" id="ARBA00023136"/>
    </source>
</evidence>
<keyword evidence="11 12" id="KW-0472">Membrane</keyword>
<protein>
    <submittedName>
        <fullName evidence="13">Cytochrome P450</fullName>
    </submittedName>
</protein>
<evidence type="ECO:0000256" key="8">
    <source>
        <dbReference type="ARBA" id="ARBA00023002"/>
    </source>
</evidence>
<gene>
    <name evidence="13" type="ORF">BDV96DRAFT_601945</name>
</gene>
<dbReference type="GO" id="GO:0005506">
    <property type="term" value="F:iron ion binding"/>
    <property type="evidence" value="ECO:0007669"/>
    <property type="project" value="InterPro"/>
</dbReference>
<dbReference type="GO" id="GO:0004497">
    <property type="term" value="F:monooxygenase activity"/>
    <property type="evidence" value="ECO:0007669"/>
    <property type="project" value="UniProtKB-KW"/>
</dbReference>